<keyword evidence="1" id="KW-0175">Coiled coil</keyword>
<dbReference type="EMBL" id="BJJW01000002">
    <property type="protein sequence ID" value="GDZ83157.1"/>
    <property type="molecule type" value="Genomic_DNA"/>
</dbReference>
<sequence length="54" mass="6381">MEKTIVEVAIENMDDLNNLIKKAQHQSVELERTLHSIQMFQPKISYPSLQQEQR</sequence>
<evidence type="ECO:0000313" key="3">
    <source>
        <dbReference type="Proteomes" id="UP000323274"/>
    </source>
</evidence>
<accession>A0A5A5TXG4</accession>
<evidence type="ECO:0000256" key="1">
    <source>
        <dbReference type="SAM" id="Coils"/>
    </source>
</evidence>
<evidence type="ECO:0000313" key="2">
    <source>
        <dbReference type="EMBL" id="GDZ83157.1"/>
    </source>
</evidence>
<reference evidence="2 3" key="1">
    <citation type="submission" date="2019-04" db="EMBL/GenBank/DDBJ databases">
        <title>A pseudo-fructophilic Leuconostoc citreum strain F192-5 isolated from peel of satsuma mandarin: the first report for isolation and characterization of strain-dependent fructophilic-like characteristics.</title>
        <authorList>
            <person name="Maeno S."/>
            <person name="Tanizawa Y."/>
            <person name="Kajikawa A."/>
            <person name="Kanesaki Y."/>
            <person name="Kubota E."/>
            <person name="Arita M."/>
            <person name="Leon D."/>
            <person name="Endo A."/>
        </authorList>
    </citation>
    <scope>NUCLEOTIDE SEQUENCE [LARGE SCALE GENOMIC DNA]</scope>
    <source>
        <strain evidence="2 3">F192-5</strain>
    </source>
</reference>
<gene>
    <name evidence="2" type="ORF">LCIT_03990</name>
</gene>
<dbReference type="AlphaFoldDB" id="A0A5A5TXG4"/>
<protein>
    <submittedName>
        <fullName evidence="2">Uncharacterized protein</fullName>
    </submittedName>
</protein>
<feature type="coiled-coil region" evidence="1">
    <location>
        <begin position="6"/>
        <end position="33"/>
    </location>
</feature>
<name>A0A5A5TXG4_LEUCI</name>
<dbReference type="RefSeq" id="WP_187764935.1">
    <property type="nucleotide sequence ID" value="NZ_BJJW01000002.1"/>
</dbReference>
<comment type="caution">
    <text evidence="2">The sequence shown here is derived from an EMBL/GenBank/DDBJ whole genome shotgun (WGS) entry which is preliminary data.</text>
</comment>
<dbReference type="Proteomes" id="UP000323274">
    <property type="component" value="Unassembled WGS sequence"/>
</dbReference>
<organism evidence="2 3">
    <name type="scientific">Leuconostoc citreum</name>
    <dbReference type="NCBI Taxonomy" id="33964"/>
    <lineage>
        <taxon>Bacteria</taxon>
        <taxon>Bacillati</taxon>
        <taxon>Bacillota</taxon>
        <taxon>Bacilli</taxon>
        <taxon>Lactobacillales</taxon>
        <taxon>Lactobacillaceae</taxon>
        <taxon>Leuconostoc</taxon>
    </lineage>
</organism>
<proteinExistence type="predicted"/>